<sequence>MFTAVTPHLGPAGLAATGAVVLLLLISVVRATPARMARLRALALAHPAGAAWVYRRSLAYIGTLAVLALVPLLEPGVDAADLGLAGLADYRLAVAAGILAALGGVLYWRHRRVEIPADAKVAHLLPRTRRDRRWAVLVAAIVGIGEEIVFRGTLLAAGVGVLGLNPWSAAFLSAVLFAAGHRYQGRAGVLSSFGFAFFATLLYAATGNLLAAMAVHIAVDLASLLGPRLVPAAPPAAEEGAPRPSPVPLRPAAPDAGTAG</sequence>
<keyword evidence="2" id="KW-1133">Transmembrane helix</keyword>
<keyword evidence="5" id="KW-1185">Reference proteome</keyword>
<dbReference type="RefSeq" id="WP_344614317.1">
    <property type="nucleotide sequence ID" value="NZ_BAAARV010000033.1"/>
</dbReference>
<dbReference type="InterPro" id="IPR003675">
    <property type="entry name" value="Rce1/LyrA-like_dom"/>
</dbReference>
<keyword evidence="2" id="KW-0472">Membrane</keyword>
<reference evidence="4 5" key="1">
    <citation type="journal article" date="2019" name="Int. J. Syst. Evol. Microbiol.">
        <title>The Global Catalogue of Microorganisms (GCM) 10K type strain sequencing project: providing services to taxonomists for standard genome sequencing and annotation.</title>
        <authorList>
            <consortium name="The Broad Institute Genomics Platform"/>
            <consortium name="The Broad Institute Genome Sequencing Center for Infectious Disease"/>
            <person name="Wu L."/>
            <person name="Ma J."/>
        </authorList>
    </citation>
    <scope>NUCLEOTIDE SEQUENCE [LARGE SCALE GENOMIC DNA]</scope>
    <source>
        <strain evidence="4 5">JCM 3272</strain>
    </source>
</reference>
<feature type="transmembrane region" description="Helical" evidence="2">
    <location>
        <begin position="90"/>
        <end position="108"/>
    </location>
</feature>
<evidence type="ECO:0000313" key="5">
    <source>
        <dbReference type="Proteomes" id="UP001501444"/>
    </source>
</evidence>
<name>A0ABN3GJ46_9ACTN</name>
<evidence type="ECO:0000256" key="1">
    <source>
        <dbReference type="SAM" id="MobiDB-lite"/>
    </source>
</evidence>
<gene>
    <name evidence="4" type="ORF">GCM10010170_043870</name>
</gene>
<feature type="transmembrane region" description="Helical" evidence="2">
    <location>
        <begin position="12"/>
        <end position="32"/>
    </location>
</feature>
<evidence type="ECO:0000259" key="3">
    <source>
        <dbReference type="Pfam" id="PF02517"/>
    </source>
</evidence>
<organism evidence="4 5">
    <name type="scientific">Dactylosporangium salmoneum</name>
    <dbReference type="NCBI Taxonomy" id="53361"/>
    <lineage>
        <taxon>Bacteria</taxon>
        <taxon>Bacillati</taxon>
        <taxon>Actinomycetota</taxon>
        <taxon>Actinomycetes</taxon>
        <taxon>Micromonosporales</taxon>
        <taxon>Micromonosporaceae</taxon>
        <taxon>Dactylosporangium</taxon>
    </lineage>
</organism>
<keyword evidence="2" id="KW-0812">Transmembrane</keyword>
<evidence type="ECO:0000313" key="4">
    <source>
        <dbReference type="EMBL" id="GAA2352873.1"/>
    </source>
</evidence>
<feature type="transmembrane region" description="Helical" evidence="2">
    <location>
        <begin position="164"/>
        <end position="183"/>
    </location>
</feature>
<dbReference type="Pfam" id="PF02517">
    <property type="entry name" value="Rce1-like"/>
    <property type="match status" value="1"/>
</dbReference>
<proteinExistence type="predicted"/>
<evidence type="ECO:0000256" key="2">
    <source>
        <dbReference type="SAM" id="Phobius"/>
    </source>
</evidence>
<feature type="domain" description="CAAX prenyl protease 2/Lysostaphin resistance protein A-like" evidence="3">
    <location>
        <begin position="134"/>
        <end position="221"/>
    </location>
</feature>
<feature type="transmembrane region" description="Helical" evidence="2">
    <location>
        <begin position="195"/>
        <end position="219"/>
    </location>
</feature>
<feature type="transmembrane region" description="Helical" evidence="2">
    <location>
        <begin position="53"/>
        <end position="70"/>
    </location>
</feature>
<feature type="transmembrane region" description="Helical" evidence="2">
    <location>
        <begin position="134"/>
        <end position="158"/>
    </location>
</feature>
<protein>
    <recommendedName>
        <fullName evidence="3">CAAX prenyl protease 2/Lysostaphin resistance protein A-like domain-containing protein</fullName>
    </recommendedName>
</protein>
<comment type="caution">
    <text evidence="4">The sequence shown here is derived from an EMBL/GenBank/DDBJ whole genome shotgun (WGS) entry which is preliminary data.</text>
</comment>
<accession>A0ABN3GJ46</accession>
<dbReference type="Proteomes" id="UP001501444">
    <property type="component" value="Unassembled WGS sequence"/>
</dbReference>
<dbReference type="EMBL" id="BAAARV010000033">
    <property type="protein sequence ID" value="GAA2352873.1"/>
    <property type="molecule type" value="Genomic_DNA"/>
</dbReference>
<feature type="region of interest" description="Disordered" evidence="1">
    <location>
        <begin position="234"/>
        <end position="260"/>
    </location>
</feature>